<sequence length="214" mass="22377">MKLSGRSTLMLSLSLCATTIAHAANINVTGLFKDHAMVVIDGAKPHVMAVGETVQGARLLSANAQSAIFEVDGKRRELTMGQSYSGGSNSAKASASLTADSRGQFFTIGTINGSSVNFVVDTGATSVTISTQEAERLGVNYRNGERGATSTANGIAAAYRVMFNNIRVGGISLNMVPGTVVEGGGLPFALLGMSFLNQTNMQRDGNTMTLTQRY</sequence>
<proteinExistence type="predicted"/>
<dbReference type="NCBIfam" id="TIGR02281">
    <property type="entry name" value="clan_AA_DTGA"/>
    <property type="match status" value="1"/>
</dbReference>
<gene>
    <name evidence="4" type="ORF">SFSGTM_05360</name>
</gene>
<dbReference type="SUPFAM" id="SSF50630">
    <property type="entry name" value="Acid proteases"/>
    <property type="match status" value="1"/>
</dbReference>
<feature type="signal peptide" evidence="2">
    <location>
        <begin position="1"/>
        <end position="23"/>
    </location>
</feature>
<dbReference type="InterPro" id="IPR001995">
    <property type="entry name" value="Peptidase_A2_cat"/>
</dbReference>
<evidence type="ECO:0000256" key="2">
    <source>
        <dbReference type="SAM" id="SignalP"/>
    </source>
</evidence>
<name>A0A809S011_9PROT</name>
<dbReference type="Proteomes" id="UP000463939">
    <property type="component" value="Chromosome"/>
</dbReference>
<keyword evidence="2" id="KW-0732">Signal</keyword>
<organism evidence="4 5">
    <name type="scientific">Sulfuriferula nivalis</name>
    <dbReference type="NCBI Taxonomy" id="2675298"/>
    <lineage>
        <taxon>Bacteria</taxon>
        <taxon>Pseudomonadati</taxon>
        <taxon>Pseudomonadota</taxon>
        <taxon>Betaproteobacteria</taxon>
        <taxon>Nitrosomonadales</taxon>
        <taxon>Sulfuricellaceae</taxon>
        <taxon>Sulfuriferula</taxon>
    </lineage>
</organism>
<dbReference type="GO" id="GO:0006508">
    <property type="term" value="P:proteolysis"/>
    <property type="evidence" value="ECO:0007669"/>
    <property type="project" value="InterPro"/>
</dbReference>
<dbReference type="KEGG" id="sniv:SFSGTM_05360"/>
<dbReference type="GO" id="GO:0004190">
    <property type="term" value="F:aspartic-type endopeptidase activity"/>
    <property type="evidence" value="ECO:0007669"/>
    <property type="project" value="InterPro"/>
</dbReference>
<dbReference type="InterPro" id="IPR034122">
    <property type="entry name" value="Retropepsin-like_bacterial"/>
</dbReference>
<dbReference type="InterPro" id="IPR021109">
    <property type="entry name" value="Peptidase_aspartic_dom_sf"/>
</dbReference>
<evidence type="ECO:0000313" key="4">
    <source>
        <dbReference type="EMBL" id="BBO99827.1"/>
    </source>
</evidence>
<dbReference type="Gene3D" id="2.40.70.10">
    <property type="entry name" value="Acid Proteases"/>
    <property type="match status" value="1"/>
</dbReference>
<protein>
    <recommendedName>
        <fullName evidence="3">Peptidase A2 domain-containing protein</fullName>
    </recommendedName>
</protein>
<evidence type="ECO:0000256" key="1">
    <source>
        <dbReference type="ARBA" id="ARBA00022801"/>
    </source>
</evidence>
<evidence type="ECO:0000259" key="3">
    <source>
        <dbReference type="PROSITE" id="PS50175"/>
    </source>
</evidence>
<accession>A0A809S011</accession>
<dbReference type="Pfam" id="PF13975">
    <property type="entry name" value="gag-asp_proteas"/>
    <property type="match status" value="1"/>
</dbReference>
<feature type="chain" id="PRO_5032413385" description="Peptidase A2 domain-containing protein" evidence="2">
    <location>
        <begin position="24"/>
        <end position="214"/>
    </location>
</feature>
<dbReference type="EMBL" id="AP021881">
    <property type="protein sequence ID" value="BBO99827.1"/>
    <property type="molecule type" value="Genomic_DNA"/>
</dbReference>
<dbReference type="InterPro" id="IPR001969">
    <property type="entry name" value="Aspartic_peptidase_AS"/>
</dbReference>
<dbReference type="InterPro" id="IPR011969">
    <property type="entry name" value="Clan_AA_Asp_peptidase_C"/>
</dbReference>
<dbReference type="RefSeq" id="WP_162083826.1">
    <property type="nucleotide sequence ID" value="NZ_AP021881.1"/>
</dbReference>
<dbReference type="AlphaFoldDB" id="A0A809S011"/>
<evidence type="ECO:0000313" key="5">
    <source>
        <dbReference type="Proteomes" id="UP000463939"/>
    </source>
</evidence>
<dbReference type="PROSITE" id="PS50175">
    <property type="entry name" value="ASP_PROT_RETROV"/>
    <property type="match status" value="1"/>
</dbReference>
<dbReference type="CDD" id="cd05483">
    <property type="entry name" value="retropepsin_like_bacteria"/>
    <property type="match status" value="1"/>
</dbReference>
<keyword evidence="1" id="KW-0378">Hydrolase</keyword>
<keyword evidence="5" id="KW-1185">Reference proteome</keyword>
<reference evidence="5" key="1">
    <citation type="submission" date="2019-11" db="EMBL/GenBank/DDBJ databases">
        <title>Isolation and characterization of a novel species in the genus Sulfuriferula.</title>
        <authorList>
            <person name="Mochizuki J."/>
            <person name="Kojima H."/>
            <person name="Fukui M."/>
        </authorList>
    </citation>
    <scope>NUCLEOTIDE SEQUENCE [LARGE SCALE GENOMIC DNA]</scope>
    <source>
        <strain evidence="5">SGTM</strain>
    </source>
</reference>
<dbReference type="PROSITE" id="PS00141">
    <property type="entry name" value="ASP_PROTEASE"/>
    <property type="match status" value="1"/>
</dbReference>
<feature type="domain" description="Peptidase A2" evidence="3">
    <location>
        <begin position="116"/>
        <end position="195"/>
    </location>
</feature>